<accession>A0A210QFF3</accession>
<dbReference type="InterPro" id="IPR002182">
    <property type="entry name" value="NB-ARC"/>
</dbReference>
<dbReference type="Gene3D" id="1.25.40.10">
    <property type="entry name" value="Tetratricopeptide repeat domain"/>
    <property type="match status" value="2"/>
</dbReference>
<dbReference type="Gene3D" id="3.40.50.300">
    <property type="entry name" value="P-loop containing nucleotide triphosphate hydrolases"/>
    <property type="match status" value="1"/>
</dbReference>
<dbReference type="Pfam" id="PF00931">
    <property type="entry name" value="NB-ARC"/>
    <property type="match status" value="1"/>
</dbReference>
<feature type="region of interest" description="Disordered" evidence="1">
    <location>
        <begin position="1185"/>
        <end position="1243"/>
    </location>
</feature>
<dbReference type="SUPFAM" id="SSF52540">
    <property type="entry name" value="P-loop containing nucleoside triphosphate hydrolases"/>
    <property type="match status" value="1"/>
</dbReference>
<dbReference type="InterPro" id="IPR011990">
    <property type="entry name" value="TPR-like_helical_dom_sf"/>
</dbReference>
<dbReference type="PANTHER" id="PTHR47691">
    <property type="entry name" value="REGULATOR-RELATED"/>
    <property type="match status" value="1"/>
</dbReference>
<protein>
    <recommendedName>
        <fullName evidence="2">AAA+ ATPase domain-containing protein</fullName>
    </recommendedName>
</protein>
<dbReference type="InterPro" id="IPR027417">
    <property type="entry name" value="P-loop_NTPase"/>
</dbReference>
<dbReference type="InterPro" id="IPR003593">
    <property type="entry name" value="AAA+_ATPase"/>
</dbReference>
<evidence type="ECO:0000259" key="2">
    <source>
        <dbReference type="SMART" id="SM00382"/>
    </source>
</evidence>
<comment type="caution">
    <text evidence="3">The sequence shown here is derived from an EMBL/GenBank/DDBJ whole genome shotgun (WGS) entry which is preliminary data.</text>
</comment>
<name>A0A210QFF3_MIZYE</name>
<dbReference type="Proteomes" id="UP000242188">
    <property type="component" value="Unassembled WGS sequence"/>
</dbReference>
<dbReference type="GO" id="GO:0043531">
    <property type="term" value="F:ADP binding"/>
    <property type="evidence" value="ECO:0007669"/>
    <property type="project" value="InterPro"/>
</dbReference>
<dbReference type="EMBL" id="NEDP02003883">
    <property type="protein sequence ID" value="OWF47470.1"/>
    <property type="molecule type" value="Genomic_DNA"/>
</dbReference>
<dbReference type="OrthoDB" id="6125577at2759"/>
<evidence type="ECO:0000256" key="1">
    <source>
        <dbReference type="SAM" id="MobiDB-lite"/>
    </source>
</evidence>
<feature type="domain" description="AAA+ ATPase" evidence="2">
    <location>
        <begin position="142"/>
        <end position="291"/>
    </location>
</feature>
<dbReference type="PRINTS" id="PR00364">
    <property type="entry name" value="DISEASERSIST"/>
</dbReference>
<evidence type="ECO:0000313" key="3">
    <source>
        <dbReference type="EMBL" id="OWF47470.1"/>
    </source>
</evidence>
<organism evidence="3 4">
    <name type="scientific">Mizuhopecten yessoensis</name>
    <name type="common">Japanese scallop</name>
    <name type="synonym">Patinopecten yessoensis</name>
    <dbReference type="NCBI Taxonomy" id="6573"/>
    <lineage>
        <taxon>Eukaryota</taxon>
        <taxon>Metazoa</taxon>
        <taxon>Spiralia</taxon>
        <taxon>Lophotrochozoa</taxon>
        <taxon>Mollusca</taxon>
        <taxon>Bivalvia</taxon>
        <taxon>Autobranchia</taxon>
        <taxon>Pteriomorphia</taxon>
        <taxon>Pectinida</taxon>
        <taxon>Pectinoidea</taxon>
        <taxon>Pectinidae</taxon>
        <taxon>Mizuhopecten</taxon>
    </lineage>
</organism>
<dbReference type="SMART" id="SM00028">
    <property type="entry name" value="TPR"/>
    <property type="match status" value="3"/>
</dbReference>
<evidence type="ECO:0000313" key="4">
    <source>
        <dbReference type="Proteomes" id="UP000242188"/>
    </source>
</evidence>
<gene>
    <name evidence="3" type="ORF">KP79_PYT07703</name>
</gene>
<dbReference type="STRING" id="6573.A0A210QFF3"/>
<sequence>MAMMEGGGAIGRTTDVQSWDVIRHALIGEFDSSPDVFNSTLQYSQNYILGGNQPQNGNEYFEMLENNMIPEDMLDFLIALMDQLGMHTDFGTLSVAGVLRRFKEKLEAYRRAEIEDEEGNRNFVGREKYINDIKKIFEDDRTYKGVCICGMGGLGKTTLANQICRIMKRRWEIIIVDLREVFYLRDLLRAVFVKLGCSGWIAESEDEILEQIKQFLLEDNRIKRRSIVMLDNVDDIINKEGIDKFRHGFLGKFGAFLQELGDDCKMRMLLTSREKLSKPAKGFRSGMPTPSRQDSGIGVVLEKELGPMEPSEAVKLFSKSIGKKEVESSKIEKIVKLCGYSPLAITSLCSSIRYGLLNPYTIIENLKTKSRVGSKAGTSAVTECLEKTFELLGDKARRYLVRLSVFHTALFDLEAAAAVLGDEISQGSNTFLKLFNLRSRHLLEAMEISQSEQEGGVKTRYSLHPLVFHLLNSKGQSQPFLRDIKIAKGYFVKHFRKVICKIAEEMERNCLKGQRILAIDRVHIFNFYEILAGPDAAETTDNLETIVESRRISEIADELLYDDTRWSLVKNFIAKTKDRKESQLEYIFWRVYQATMVMDMDRNHEAKTILEDTEILLHQVRGQELPMAAVIGSFFYAKGRLFLREYQCEESIECLKLAANMIKIKEVKKNHQVFLAKIFNTMGGAYFRLSDTNLEKAREYHKTALRIITKCSQKWFSVEVPVYIQNLATCLFKEGEALTKCGRSEEARTKYQQAIQYYDNGIRLGIQMNLHKQDGHAQILHNRGDAHAALGNFEKAEKDVEEAMMLRRKIMSPPHIQLTLVTFKMARVQYRKGVWLFHQNNLVPAVNMMYKAKTRCDEVVDFITWGGLPVTHIVYPEVKELVFKVLVTLQEWKHLQKLLNKIQKFEYGVYQKDIDKRRSIKKTTKPRLTQNELYALINSPGTTIRQDAGGSDDSDVDIPEQSSSSSDDSDEDNPIKKQKQYMAVKDRIPSDLFDERQAAVNFTSIFDGSYFKNKKEKKEEEMPISEISVKVPDVDLHVSTMMEIDDEDDSEDVADSASDQTVGFEDLVPERQQSELDPEQNVERKVRNPPIRRQSSSLDMDVFGRPELVQQQSVDMSEDMKSLQDNLLDRGAPERRQAWQGSSLESASLEYSMDKEGIISATEQLEKVNLSLKKRDNLLKMGAAETIQEEDSDTEVNVPADITQTPEVDRTRERRRRKARMTRQSSVSDDTPMSHGKRQYQDD</sequence>
<dbReference type="SUPFAM" id="SSF48452">
    <property type="entry name" value="TPR-like"/>
    <property type="match status" value="2"/>
</dbReference>
<reference evidence="3 4" key="1">
    <citation type="journal article" date="2017" name="Nat. Ecol. Evol.">
        <title>Scallop genome provides insights into evolution of bilaterian karyotype and development.</title>
        <authorList>
            <person name="Wang S."/>
            <person name="Zhang J."/>
            <person name="Jiao W."/>
            <person name="Li J."/>
            <person name="Xun X."/>
            <person name="Sun Y."/>
            <person name="Guo X."/>
            <person name="Huan P."/>
            <person name="Dong B."/>
            <person name="Zhang L."/>
            <person name="Hu X."/>
            <person name="Sun X."/>
            <person name="Wang J."/>
            <person name="Zhao C."/>
            <person name="Wang Y."/>
            <person name="Wang D."/>
            <person name="Huang X."/>
            <person name="Wang R."/>
            <person name="Lv J."/>
            <person name="Li Y."/>
            <person name="Zhang Z."/>
            <person name="Liu B."/>
            <person name="Lu W."/>
            <person name="Hui Y."/>
            <person name="Liang J."/>
            <person name="Zhou Z."/>
            <person name="Hou R."/>
            <person name="Li X."/>
            <person name="Liu Y."/>
            <person name="Li H."/>
            <person name="Ning X."/>
            <person name="Lin Y."/>
            <person name="Zhao L."/>
            <person name="Xing Q."/>
            <person name="Dou J."/>
            <person name="Li Y."/>
            <person name="Mao J."/>
            <person name="Guo H."/>
            <person name="Dou H."/>
            <person name="Li T."/>
            <person name="Mu C."/>
            <person name="Jiang W."/>
            <person name="Fu Q."/>
            <person name="Fu X."/>
            <person name="Miao Y."/>
            <person name="Liu J."/>
            <person name="Yu Q."/>
            <person name="Li R."/>
            <person name="Liao H."/>
            <person name="Li X."/>
            <person name="Kong Y."/>
            <person name="Jiang Z."/>
            <person name="Chourrout D."/>
            <person name="Li R."/>
            <person name="Bao Z."/>
        </authorList>
    </citation>
    <scope>NUCLEOTIDE SEQUENCE [LARGE SCALE GENOMIC DNA]</scope>
    <source>
        <strain evidence="3 4">PY_sf001</strain>
    </source>
</reference>
<dbReference type="SMART" id="SM00382">
    <property type="entry name" value="AAA"/>
    <property type="match status" value="1"/>
</dbReference>
<feature type="compositionally biased region" description="Acidic residues" evidence="1">
    <location>
        <begin position="1045"/>
        <end position="1054"/>
    </location>
</feature>
<feature type="region of interest" description="Disordered" evidence="1">
    <location>
        <begin position="941"/>
        <end position="981"/>
    </location>
</feature>
<proteinExistence type="predicted"/>
<dbReference type="AlphaFoldDB" id="A0A210QFF3"/>
<keyword evidence="4" id="KW-1185">Reference proteome</keyword>
<feature type="region of interest" description="Disordered" evidence="1">
    <location>
        <begin position="1045"/>
        <end position="1095"/>
    </location>
</feature>
<dbReference type="PANTHER" id="PTHR47691:SF3">
    <property type="entry name" value="HTH-TYPE TRANSCRIPTIONAL REGULATOR RV0890C-RELATED"/>
    <property type="match status" value="1"/>
</dbReference>
<dbReference type="InterPro" id="IPR019734">
    <property type="entry name" value="TPR_rpt"/>
</dbReference>